<comment type="similarity">
    <text evidence="2">Belongs to the methyltransferase superfamily. L-isoaspartyl/D-aspartyl protein methyltransferase family.</text>
</comment>
<dbReference type="SUPFAM" id="SSF53335">
    <property type="entry name" value="S-adenosyl-L-methionine-dependent methyltransferases"/>
    <property type="match status" value="1"/>
</dbReference>
<evidence type="ECO:0000256" key="1">
    <source>
        <dbReference type="ARBA" id="ARBA00004496"/>
    </source>
</evidence>
<sequence length="202" mass="22290">MEQLVKFLTEQGILKSPHIIDAFHTVDRKDFVLAEYQEQAYEDYPLPIGHSQTISQPSTVGFMLELLGPTQGEKILDMGSGSGWTTALLAQIAGDQGKVFGMEIIPELVSFGQKNLQKYHFSNAAILQATDVLGYPSQAPFDKILVSAAAKEIPQQLIDQLVIGGIMVIPIENAVWKIKKVSPKETETQKFEGFVFVPLVTK</sequence>
<comment type="caution">
    <text evidence="10">The sequence shown here is derived from an EMBL/GenBank/DDBJ whole genome shotgun (WGS) entry which is preliminary data.</text>
</comment>
<organism evidence="10 11">
    <name type="scientific">Candidatus Wildermuthbacteria bacterium RIFCSPHIGHO2_02_FULL_45_25</name>
    <dbReference type="NCBI Taxonomy" id="1802450"/>
    <lineage>
        <taxon>Bacteria</taxon>
        <taxon>Candidatus Wildermuthiibacteriota</taxon>
    </lineage>
</organism>
<dbReference type="CDD" id="cd02440">
    <property type="entry name" value="AdoMet_MTases"/>
    <property type="match status" value="1"/>
</dbReference>
<protein>
    <recommendedName>
        <fullName evidence="4 9">Protein-L-isoaspartate O-methyltransferase</fullName>
        <ecNumber evidence="3 9">2.1.1.77</ecNumber>
    </recommendedName>
</protein>
<dbReference type="PANTHER" id="PTHR11579:SF0">
    <property type="entry name" value="PROTEIN-L-ISOASPARTATE(D-ASPARTATE) O-METHYLTRANSFERASE"/>
    <property type="match status" value="1"/>
</dbReference>
<dbReference type="GO" id="GO:0030091">
    <property type="term" value="P:protein repair"/>
    <property type="evidence" value="ECO:0007669"/>
    <property type="project" value="UniProtKB-UniRule"/>
</dbReference>
<dbReference type="InterPro" id="IPR029063">
    <property type="entry name" value="SAM-dependent_MTases_sf"/>
</dbReference>
<keyword evidence="6 10" id="KW-0489">Methyltransferase</keyword>
<dbReference type="GO" id="GO:0032259">
    <property type="term" value="P:methylation"/>
    <property type="evidence" value="ECO:0007669"/>
    <property type="project" value="UniProtKB-KW"/>
</dbReference>
<evidence type="ECO:0000256" key="3">
    <source>
        <dbReference type="ARBA" id="ARBA00011890"/>
    </source>
</evidence>
<dbReference type="Pfam" id="PF01135">
    <property type="entry name" value="PCMT"/>
    <property type="match status" value="1"/>
</dbReference>
<dbReference type="Gene3D" id="3.40.50.150">
    <property type="entry name" value="Vaccinia Virus protein VP39"/>
    <property type="match status" value="1"/>
</dbReference>
<keyword evidence="8" id="KW-0949">S-adenosyl-L-methionine</keyword>
<evidence type="ECO:0000256" key="4">
    <source>
        <dbReference type="ARBA" id="ARBA00013346"/>
    </source>
</evidence>
<evidence type="ECO:0000256" key="5">
    <source>
        <dbReference type="ARBA" id="ARBA00022490"/>
    </source>
</evidence>
<reference evidence="10 11" key="1">
    <citation type="journal article" date="2016" name="Nat. Commun.">
        <title>Thousands of microbial genomes shed light on interconnected biogeochemical processes in an aquifer system.</title>
        <authorList>
            <person name="Anantharaman K."/>
            <person name="Brown C.T."/>
            <person name="Hug L.A."/>
            <person name="Sharon I."/>
            <person name="Castelle C.J."/>
            <person name="Probst A.J."/>
            <person name="Thomas B.C."/>
            <person name="Singh A."/>
            <person name="Wilkins M.J."/>
            <person name="Karaoz U."/>
            <person name="Brodie E.L."/>
            <person name="Williams K.H."/>
            <person name="Hubbard S.S."/>
            <person name="Banfield J.F."/>
        </authorList>
    </citation>
    <scope>NUCLEOTIDE SEQUENCE [LARGE SCALE GENOMIC DNA]</scope>
</reference>
<dbReference type="GO" id="GO:0005737">
    <property type="term" value="C:cytoplasm"/>
    <property type="evidence" value="ECO:0007669"/>
    <property type="project" value="UniProtKB-SubCell"/>
</dbReference>
<gene>
    <name evidence="10" type="ORF">A3C04_01045</name>
</gene>
<keyword evidence="7 10" id="KW-0808">Transferase</keyword>
<evidence type="ECO:0000256" key="6">
    <source>
        <dbReference type="ARBA" id="ARBA00022603"/>
    </source>
</evidence>
<dbReference type="GO" id="GO:0004719">
    <property type="term" value="F:protein-L-isoaspartate (D-aspartate) O-methyltransferase activity"/>
    <property type="evidence" value="ECO:0007669"/>
    <property type="project" value="UniProtKB-UniRule"/>
</dbReference>
<evidence type="ECO:0000256" key="8">
    <source>
        <dbReference type="ARBA" id="ARBA00022691"/>
    </source>
</evidence>
<proteinExistence type="inferred from homology"/>
<keyword evidence="5" id="KW-0963">Cytoplasm</keyword>
<evidence type="ECO:0000313" key="11">
    <source>
        <dbReference type="Proteomes" id="UP000178092"/>
    </source>
</evidence>
<comment type="subcellular location">
    <subcellularLocation>
        <location evidence="1">Cytoplasm</location>
    </subcellularLocation>
</comment>
<dbReference type="InterPro" id="IPR000682">
    <property type="entry name" value="PCMT"/>
</dbReference>
<name>A0A1G2R334_9BACT</name>
<dbReference type="EC" id="2.1.1.77" evidence="3 9"/>
<dbReference type="AlphaFoldDB" id="A0A1G2R334"/>
<dbReference type="EMBL" id="MHTV01000013">
    <property type="protein sequence ID" value="OHA67294.1"/>
    <property type="molecule type" value="Genomic_DNA"/>
</dbReference>
<dbReference type="PANTHER" id="PTHR11579">
    <property type="entry name" value="PROTEIN-L-ISOASPARTATE O-METHYLTRANSFERASE"/>
    <property type="match status" value="1"/>
</dbReference>
<dbReference type="NCBIfam" id="TIGR00080">
    <property type="entry name" value="pimt"/>
    <property type="match status" value="1"/>
</dbReference>
<evidence type="ECO:0000256" key="2">
    <source>
        <dbReference type="ARBA" id="ARBA00005369"/>
    </source>
</evidence>
<evidence type="ECO:0000313" key="10">
    <source>
        <dbReference type="EMBL" id="OHA67294.1"/>
    </source>
</evidence>
<accession>A0A1G2R334</accession>
<evidence type="ECO:0000256" key="7">
    <source>
        <dbReference type="ARBA" id="ARBA00022679"/>
    </source>
</evidence>
<evidence type="ECO:0000256" key="9">
    <source>
        <dbReference type="NCBIfam" id="TIGR00080"/>
    </source>
</evidence>
<dbReference type="Proteomes" id="UP000178092">
    <property type="component" value="Unassembled WGS sequence"/>
</dbReference>